<dbReference type="STRING" id="6689.A0A423TSH6"/>
<dbReference type="PANTHER" id="PTHR12680">
    <property type="entry name" value="PUTATIVE HOMEODOMAIN TRANSCRIPTION FACTOR PHTF"/>
    <property type="match status" value="1"/>
</dbReference>
<feature type="compositionally biased region" description="Pro residues" evidence="1">
    <location>
        <begin position="1160"/>
        <end position="1171"/>
    </location>
</feature>
<dbReference type="Proteomes" id="UP000283509">
    <property type="component" value="Unassembled WGS sequence"/>
</dbReference>
<comment type="caution">
    <text evidence="3">The sequence shown here is derived from an EMBL/GenBank/DDBJ whole genome shotgun (WGS) entry which is preliminary data.</text>
</comment>
<keyword evidence="3" id="KW-0238">DNA-binding</keyword>
<dbReference type="OrthoDB" id="10066656at2759"/>
<feature type="compositionally biased region" description="Basic residues" evidence="1">
    <location>
        <begin position="1362"/>
        <end position="1378"/>
    </location>
</feature>
<feature type="compositionally biased region" description="Pro residues" evidence="1">
    <location>
        <begin position="746"/>
        <end position="756"/>
    </location>
</feature>
<dbReference type="PANTHER" id="PTHR12680:SF6">
    <property type="entry name" value="PROTEIN PHTF"/>
    <property type="match status" value="1"/>
</dbReference>
<gene>
    <name evidence="3" type="ORF">C7M84_001870</name>
</gene>
<evidence type="ECO:0000313" key="3">
    <source>
        <dbReference type="EMBL" id="ROT79409.1"/>
    </source>
</evidence>
<keyword evidence="4" id="KW-1185">Reference proteome</keyword>
<keyword evidence="2" id="KW-1133">Transmembrane helix</keyword>
<evidence type="ECO:0000256" key="2">
    <source>
        <dbReference type="SAM" id="Phobius"/>
    </source>
</evidence>
<feature type="compositionally biased region" description="Pro residues" evidence="1">
    <location>
        <begin position="1056"/>
        <end position="1066"/>
    </location>
</feature>
<feature type="compositionally biased region" description="Basic residues" evidence="1">
    <location>
        <begin position="1007"/>
        <end position="1028"/>
    </location>
</feature>
<organism evidence="3 4">
    <name type="scientific">Penaeus vannamei</name>
    <name type="common">Whiteleg shrimp</name>
    <name type="synonym">Litopenaeus vannamei</name>
    <dbReference type="NCBI Taxonomy" id="6689"/>
    <lineage>
        <taxon>Eukaryota</taxon>
        <taxon>Metazoa</taxon>
        <taxon>Ecdysozoa</taxon>
        <taxon>Arthropoda</taxon>
        <taxon>Crustacea</taxon>
        <taxon>Multicrustacea</taxon>
        <taxon>Malacostraca</taxon>
        <taxon>Eumalacostraca</taxon>
        <taxon>Eucarida</taxon>
        <taxon>Decapoda</taxon>
        <taxon>Dendrobranchiata</taxon>
        <taxon>Penaeoidea</taxon>
        <taxon>Penaeidae</taxon>
        <taxon>Penaeus</taxon>
    </lineage>
</organism>
<name>A0A423TSH6_PENVA</name>
<feature type="compositionally biased region" description="Basic residues" evidence="1">
    <location>
        <begin position="808"/>
        <end position="822"/>
    </location>
</feature>
<feature type="region of interest" description="Disordered" evidence="1">
    <location>
        <begin position="84"/>
        <end position="138"/>
    </location>
</feature>
<feature type="transmembrane region" description="Helical" evidence="2">
    <location>
        <begin position="417"/>
        <end position="435"/>
    </location>
</feature>
<feature type="compositionally biased region" description="Low complexity" evidence="1">
    <location>
        <begin position="1204"/>
        <end position="1216"/>
    </location>
</feature>
<sequence length="1660" mass="183266">MSGIIMFCCRNDEVILKDIPASEVLLPCVVILVLSVIHSQIVCTRHTGISSPNHSRGPVGIRHGRRMRSLRRSVSLKGRGKCACSSARRDNTRLSVNPPKKHNRSPFKTFRSHSEEPKHEEVYPLRPRSASENNVAPCVDSKGKPSIIIFSSGSSQNIKADEQSSSSATTSSSDRSPVAGIVEGKGEIFIDQLKKKRLQEFCPDDNGIDDANTPLDGSDGRQCRDKEILVDGCRTESCLLKSKCEGKNSLLQTPGTEDIAPSIHLKLPSERPDVDGGSDGGEESGMGDFEGPTTDTDSWNMKKTARRSWCSCSCGKHSEYEWMGITTNSDDLSYSSESDGGWDDNEESDQTFLRSEALDWNIQGSPAAIITSAPNVSDKVSCKIWEEAEVKKVDLSVLDISSAVISKVDSLHHTTHYLQFGLTIAIVIALVPSIYRVDYSALGNFLDTVVTSDSQDWIPAFKELLEKVFTGLLGGNMWSSIVILLSAINRLCLAGGFFFLLSVAERTFKQRFLYAKHFCYLTSARRARKYDLPHFRLNKVHNIKTWLSVRSCLKKRGPQRSVDVIVSATFFITLLLVSYLCFELLKEDDKSQHTLYNCELFFWCFAIGIYLIRFMTLGAMINKKYSSLSVLITEQINMYLHMEQKPQKKDELMLANNVLKLVSVLLKELESPFKISGLSANPLLYNITRLVVLSACSGVLSDLLGRGDHHPAAGRRPRHSRGDHHHPAAGPPSPSLPRRRTRRRPPPPSSRPPSPSLPRRRPSKPSFPSLPRRRPPPPSSRPPSPSLPRRTRRRPPPPSSRPPSPSLPRKRSGKPPSRHSRGGGRGDHHHQQQPPSPSLRGGGRGEDPTTQQQAAVPVTSEETQEAAVPVTPEEETQQVAIPVTPEEETQQAAVPVTPEEETTTTQQQAAVPVTPEEETRQAAVPVTPEEEDEEKTTTTQQQARHPVTPEEDEEETTTTISSRRPRHSRGGDPAGRRSVTPRKRPSRPPSPSLPRRRPSSPPFPSLPRRRPSRRRSPSLPRRTRRRPPPHQAAVPSLPRRRPSKPSFPSLPRRRPPPPSRRPPSPSLPRRTRRRPPPPSSRPPSPSLPSSRRPPSRHSEEETTTIQQKAAVPVTPTTIQQKAAVPVTPENPAGRCPRHSRGGNHHPPSSRSPSRHSRGGPPTPSSRPPSPSLPRRRPPSSSRPPSPSLPRRRPSRHRPRHSEETTTTQQQAAVPVTPRRPSRPLPVTPEEETSRPPFPSFPRRRPSRSPSPSLPRRRPPPPSNRSPSPSLPRRRPPPSSSRPPSPSLPRRRPSRSPSPSLRGEDPQVAVPVHSRGGDPAGRRPRLSRGGRGDHHHPAAGDPAGRRSRHSRGGDPAGRVPSLPRRRPHHPVAGRRPRHSRGGDHHHPVAARRSRQSRGGDPAGRRPRHSRGGDPAFRRSRHSRGGRRGGDHHHPAAGRRPRHSRGGDPAGRRPRHSRGEDPAGRRPRHSRGGRGDHHHQPGAVPSAEETQQAAVPVTPRKRPAPPSPSLPRRRPPSVPVTPEEGDHHHQQQAASPSLPRRTRRRPPPPSSRLPGRGQFRRLGKGVRLERRQVVSLRLFPRVPSCCSPSPPVKSPPRLAPFISSGNPPLVAALALFPSVGEGNSVAGVAEEAGNSPGLLSLLFHPSVAFGFVSSKKDRNVQH</sequence>
<dbReference type="InterPro" id="IPR039775">
    <property type="entry name" value="PHTF1/2"/>
</dbReference>
<feature type="transmembrane region" description="Helical" evidence="2">
    <location>
        <begin position="600"/>
        <end position="621"/>
    </location>
</feature>
<feature type="compositionally biased region" description="Low complexity" evidence="1">
    <location>
        <begin position="892"/>
        <end position="914"/>
    </location>
</feature>
<feature type="region of interest" description="Disordered" evidence="1">
    <location>
        <begin position="708"/>
        <end position="1564"/>
    </location>
</feature>
<feature type="compositionally biased region" description="Basic residues" evidence="1">
    <location>
        <begin position="1416"/>
        <end position="1425"/>
    </location>
</feature>
<feature type="compositionally biased region" description="Basic and acidic residues" evidence="1">
    <location>
        <begin position="112"/>
        <end position="123"/>
    </location>
</feature>
<keyword evidence="2" id="KW-0472">Membrane</keyword>
<feature type="compositionally biased region" description="Pro residues" evidence="1">
    <location>
        <begin position="1276"/>
        <end position="1286"/>
    </location>
</feature>
<reference evidence="3 4" key="1">
    <citation type="submission" date="2018-04" db="EMBL/GenBank/DDBJ databases">
        <authorList>
            <person name="Zhang X."/>
            <person name="Yuan J."/>
            <person name="Li F."/>
            <person name="Xiang J."/>
        </authorList>
    </citation>
    <scope>NUCLEOTIDE SEQUENCE [LARGE SCALE GENOMIC DNA]</scope>
    <source>
        <tissue evidence="3">Muscle</tissue>
    </source>
</reference>
<feature type="compositionally biased region" description="Basic residues" evidence="1">
    <location>
        <begin position="712"/>
        <end position="724"/>
    </location>
</feature>
<evidence type="ECO:0000256" key="1">
    <source>
        <dbReference type="SAM" id="MobiDB-lite"/>
    </source>
</evidence>
<keyword evidence="3" id="KW-0371">Homeobox</keyword>
<feature type="transmembrane region" description="Helical" evidence="2">
    <location>
        <begin position="562"/>
        <end position="580"/>
    </location>
</feature>
<proteinExistence type="predicted"/>
<dbReference type="EMBL" id="QCYY01001250">
    <property type="protein sequence ID" value="ROT79409.1"/>
    <property type="molecule type" value="Genomic_DNA"/>
</dbReference>
<feature type="compositionally biased region" description="Basic residues" evidence="1">
    <location>
        <begin position="1189"/>
        <end position="1199"/>
    </location>
</feature>
<feature type="compositionally biased region" description="Pro residues" evidence="1">
    <location>
        <begin position="796"/>
        <end position="806"/>
    </location>
</feature>
<keyword evidence="2" id="KW-0812">Transmembrane</keyword>
<feature type="region of interest" description="Disordered" evidence="1">
    <location>
        <begin position="154"/>
        <end position="179"/>
    </location>
</feature>
<feature type="transmembrane region" description="Helical" evidence="2">
    <location>
        <begin position="477"/>
        <end position="501"/>
    </location>
</feature>
<accession>A0A423TSH6</accession>
<feature type="compositionally biased region" description="Low complexity" evidence="1">
    <location>
        <begin position="164"/>
        <end position="173"/>
    </location>
</feature>
<feature type="compositionally biased region" description="Pro residues" evidence="1">
    <location>
        <begin position="1076"/>
        <end position="1086"/>
    </location>
</feature>
<feature type="compositionally biased region" description="Pro residues" evidence="1">
    <location>
        <begin position="776"/>
        <end position="786"/>
    </location>
</feature>
<protein>
    <submittedName>
        <fullName evidence="3">Putative homeodomain transcription factor</fullName>
    </submittedName>
</protein>
<dbReference type="GO" id="GO:0003677">
    <property type="term" value="F:DNA binding"/>
    <property type="evidence" value="ECO:0007669"/>
    <property type="project" value="UniProtKB-KW"/>
</dbReference>
<reference evidence="3 4" key="2">
    <citation type="submission" date="2019-01" db="EMBL/GenBank/DDBJ databases">
        <title>The decoding of complex shrimp genome reveals the adaptation for benthos swimmer, frequently molting mechanism and breeding impact on genome.</title>
        <authorList>
            <person name="Sun Y."/>
            <person name="Gao Y."/>
            <person name="Yu Y."/>
        </authorList>
    </citation>
    <scope>NUCLEOTIDE SEQUENCE [LARGE SCALE GENOMIC DNA]</scope>
    <source>
        <tissue evidence="3">Muscle</tissue>
    </source>
</reference>
<dbReference type="GO" id="GO:0005783">
    <property type="term" value="C:endoplasmic reticulum"/>
    <property type="evidence" value="ECO:0007669"/>
    <property type="project" value="InterPro"/>
</dbReference>
<feature type="compositionally biased region" description="Basic residues" evidence="1">
    <location>
        <begin position="1433"/>
        <end position="1442"/>
    </location>
</feature>
<feature type="region of interest" description="Disordered" evidence="1">
    <location>
        <begin position="267"/>
        <end position="300"/>
    </location>
</feature>
<evidence type="ECO:0000313" key="4">
    <source>
        <dbReference type="Proteomes" id="UP000283509"/>
    </source>
</evidence>